<dbReference type="STRING" id="1805029.AUK42_07785"/>
<dbReference type="SUPFAM" id="SSF53474">
    <property type="entry name" value="alpha/beta-Hydrolases"/>
    <property type="match status" value="1"/>
</dbReference>
<dbReference type="AlphaFoldDB" id="A0A1J5G3K4"/>
<name>A0A1J5G3K4_9BACT</name>
<sequence length="82" mass="9072">MLAINGEKDLQVPPKENLSAIKEALQTGDNENFTIKELPGLNHLFQTAQTGVPAEYAKIEETISPIALKIISDWILQQAKDK</sequence>
<dbReference type="GO" id="GO:0052689">
    <property type="term" value="F:carboxylic ester hydrolase activity"/>
    <property type="evidence" value="ECO:0007669"/>
    <property type="project" value="TreeGrafter"/>
</dbReference>
<gene>
    <name evidence="1" type="ORF">AUK42_07785</name>
</gene>
<dbReference type="Proteomes" id="UP000182763">
    <property type="component" value="Unassembled WGS sequence"/>
</dbReference>
<organism evidence="1 2">
    <name type="scientific">Candidatus Infernicultor aquiphilus</name>
    <dbReference type="NCBI Taxonomy" id="1805029"/>
    <lineage>
        <taxon>Bacteria</taxon>
        <taxon>Pseudomonadati</taxon>
        <taxon>Atribacterota</taxon>
        <taxon>Candidatus Phoenicimicrobiia</taxon>
        <taxon>Candidatus Pheonicimicrobiales</taxon>
        <taxon>Candidatus Phoenicimicrobiaceae</taxon>
        <taxon>Candidatus Infernicultor</taxon>
    </lineage>
</organism>
<dbReference type="EMBL" id="MNYY01000150">
    <property type="protein sequence ID" value="OIP66819.1"/>
    <property type="molecule type" value="Genomic_DNA"/>
</dbReference>
<protein>
    <recommendedName>
        <fullName evidence="3">Dienelactone hydrolase domain-containing protein</fullName>
    </recommendedName>
</protein>
<reference evidence="1 2" key="1">
    <citation type="journal article" date="2016" name="Environ. Microbiol.">
        <title>Genomic resolution of a cold subsurface aquifer community provides metabolic insights for novel microbes adapted to high CO concentrations.</title>
        <authorList>
            <person name="Probst A.J."/>
            <person name="Castelle C.J."/>
            <person name="Singh A."/>
            <person name="Brown C.T."/>
            <person name="Anantharaman K."/>
            <person name="Sharon I."/>
            <person name="Hug L.A."/>
            <person name="Burstein D."/>
            <person name="Emerson J.B."/>
            <person name="Thomas B.C."/>
            <person name="Banfield J.F."/>
        </authorList>
    </citation>
    <scope>NUCLEOTIDE SEQUENCE [LARGE SCALE GENOMIC DNA]</scope>
    <source>
        <strain evidence="1">CG2_30_33_13</strain>
    </source>
</reference>
<dbReference type="PANTHER" id="PTHR43265:SF1">
    <property type="entry name" value="ESTERASE ESTD"/>
    <property type="match status" value="1"/>
</dbReference>
<dbReference type="PANTHER" id="PTHR43265">
    <property type="entry name" value="ESTERASE ESTD"/>
    <property type="match status" value="1"/>
</dbReference>
<evidence type="ECO:0000313" key="1">
    <source>
        <dbReference type="EMBL" id="OIP66819.1"/>
    </source>
</evidence>
<dbReference type="InterPro" id="IPR029058">
    <property type="entry name" value="AB_hydrolase_fold"/>
</dbReference>
<dbReference type="InterPro" id="IPR053145">
    <property type="entry name" value="AB_hydrolase_Est10"/>
</dbReference>
<evidence type="ECO:0008006" key="3">
    <source>
        <dbReference type="Google" id="ProtNLM"/>
    </source>
</evidence>
<evidence type="ECO:0000313" key="2">
    <source>
        <dbReference type="Proteomes" id="UP000182763"/>
    </source>
</evidence>
<proteinExistence type="predicted"/>
<dbReference type="Gene3D" id="3.40.50.1820">
    <property type="entry name" value="alpha/beta hydrolase"/>
    <property type="match status" value="1"/>
</dbReference>
<comment type="caution">
    <text evidence="1">The sequence shown here is derived from an EMBL/GenBank/DDBJ whole genome shotgun (WGS) entry which is preliminary data.</text>
</comment>
<accession>A0A1J5G3K4</accession>